<protein>
    <recommendedName>
        <fullName evidence="4">DUF3311 domain-containing protein</fullName>
    </recommendedName>
</protein>
<name>A0ABD5Z0M7_9EURY</name>
<reference evidence="2 3" key="1">
    <citation type="journal article" date="2019" name="Int. J. Syst. Evol. Microbiol.">
        <title>The Global Catalogue of Microorganisms (GCM) 10K type strain sequencing project: providing services to taxonomists for standard genome sequencing and annotation.</title>
        <authorList>
            <consortium name="The Broad Institute Genomics Platform"/>
            <consortium name="The Broad Institute Genome Sequencing Center for Infectious Disease"/>
            <person name="Wu L."/>
            <person name="Ma J."/>
        </authorList>
    </citation>
    <scope>NUCLEOTIDE SEQUENCE [LARGE SCALE GENOMIC DNA]</scope>
    <source>
        <strain evidence="2 3">XZGYJ-43</strain>
    </source>
</reference>
<evidence type="ECO:0008006" key="4">
    <source>
        <dbReference type="Google" id="ProtNLM"/>
    </source>
</evidence>
<evidence type="ECO:0000313" key="3">
    <source>
        <dbReference type="Proteomes" id="UP001596447"/>
    </source>
</evidence>
<evidence type="ECO:0000313" key="2">
    <source>
        <dbReference type="EMBL" id="MFC7198725.1"/>
    </source>
</evidence>
<comment type="caution">
    <text evidence="2">The sequence shown here is derived from an EMBL/GenBank/DDBJ whole genome shotgun (WGS) entry which is preliminary data.</text>
</comment>
<dbReference type="InterPro" id="IPR058309">
    <property type="entry name" value="DUF7996"/>
</dbReference>
<evidence type="ECO:0000256" key="1">
    <source>
        <dbReference type="SAM" id="Phobius"/>
    </source>
</evidence>
<accession>A0ABD5Z0M7</accession>
<keyword evidence="1" id="KW-1133">Transmembrane helix</keyword>
<feature type="transmembrane region" description="Helical" evidence="1">
    <location>
        <begin position="47"/>
        <end position="68"/>
    </location>
</feature>
<feature type="transmembrane region" description="Helical" evidence="1">
    <location>
        <begin position="20"/>
        <end position="40"/>
    </location>
</feature>
<dbReference type="Proteomes" id="UP001596447">
    <property type="component" value="Unassembled WGS sequence"/>
</dbReference>
<keyword evidence="3" id="KW-1185">Reference proteome</keyword>
<proteinExistence type="predicted"/>
<keyword evidence="1" id="KW-0472">Membrane</keyword>
<dbReference type="EMBL" id="JBHTAR010000011">
    <property type="protein sequence ID" value="MFC7198725.1"/>
    <property type="molecule type" value="Genomic_DNA"/>
</dbReference>
<dbReference type="AlphaFoldDB" id="A0ABD5Z0M7"/>
<sequence>MSSDESRDDGPLPLPVSRNVQIVLVVAFAVVLPGIVDGYLSQAGFEVLGAAVWVVSYIGGALVVWYYVLRPMELVGESDHSPPPEK</sequence>
<dbReference type="RefSeq" id="WP_279528683.1">
    <property type="nucleotide sequence ID" value="NZ_CP122312.1"/>
</dbReference>
<dbReference type="Pfam" id="PF25959">
    <property type="entry name" value="DUF7996"/>
    <property type="match status" value="1"/>
</dbReference>
<organism evidence="2 3">
    <name type="scientific">Halospeciosus flavus</name>
    <dbReference type="NCBI Taxonomy" id="3032283"/>
    <lineage>
        <taxon>Archaea</taxon>
        <taxon>Methanobacteriati</taxon>
        <taxon>Methanobacteriota</taxon>
        <taxon>Stenosarchaea group</taxon>
        <taxon>Halobacteria</taxon>
        <taxon>Halobacteriales</taxon>
        <taxon>Halobacteriaceae</taxon>
        <taxon>Halospeciosus</taxon>
    </lineage>
</organism>
<keyword evidence="1" id="KW-0812">Transmembrane</keyword>
<gene>
    <name evidence="2" type="ORF">ACFQJ9_04710</name>
</gene>